<evidence type="ECO:0000313" key="3">
    <source>
        <dbReference type="EMBL" id="GAJ17271.1"/>
    </source>
</evidence>
<dbReference type="GO" id="GO:0022857">
    <property type="term" value="F:transmembrane transporter activity"/>
    <property type="evidence" value="ECO:0007669"/>
    <property type="project" value="InterPro"/>
</dbReference>
<dbReference type="EMBL" id="BARW01037667">
    <property type="protein sequence ID" value="GAJ17271.1"/>
    <property type="molecule type" value="Genomic_DNA"/>
</dbReference>
<evidence type="ECO:0000256" key="1">
    <source>
        <dbReference type="SAM" id="Phobius"/>
    </source>
</evidence>
<dbReference type="Gene3D" id="1.20.1250.20">
    <property type="entry name" value="MFS general substrate transporter like domains"/>
    <property type="match status" value="1"/>
</dbReference>
<dbReference type="PROSITE" id="PS50850">
    <property type="entry name" value="MFS"/>
    <property type="match status" value="1"/>
</dbReference>
<dbReference type="InterPro" id="IPR036259">
    <property type="entry name" value="MFS_trans_sf"/>
</dbReference>
<reference evidence="3" key="1">
    <citation type="journal article" date="2014" name="Front. Microbiol.">
        <title>High frequency of phylogenetically diverse reductive dehalogenase-homologous genes in deep subseafloor sedimentary metagenomes.</title>
        <authorList>
            <person name="Kawai M."/>
            <person name="Futagami T."/>
            <person name="Toyoda A."/>
            <person name="Takaki Y."/>
            <person name="Nishi S."/>
            <person name="Hori S."/>
            <person name="Arai W."/>
            <person name="Tsubouchi T."/>
            <person name="Morono Y."/>
            <person name="Uchiyama I."/>
            <person name="Ito T."/>
            <person name="Fujiyama A."/>
            <person name="Inagaki F."/>
            <person name="Takami H."/>
        </authorList>
    </citation>
    <scope>NUCLEOTIDE SEQUENCE</scope>
    <source>
        <strain evidence="3">Expedition CK06-06</strain>
    </source>
</reference>
<protein>
    <recommendedName>
        <fullName evidence="2">Major facilitator superfamily (MFS) profile domain-containing protein</fullName>
    </recommendedName>
</protein>
<organism evidence="3">
    <name type="scientific">marine sediment metagenome</name>
    <dbReference type="NCBI Taxonomy" id="412755"/>
    <lineage>
        <taxon>unclassified sequences</taxon>
        <taxon>metagenomes</taxon>
        <taxon>ecological metagenomes</taxon>
    </lineage>
</organism>
<feature type="transmembrane region" description="Helical" evidence="1">
    <location>
        <begin position="7"/>
        <end position="28"/>
    </location>
</feature>
<keyword evidence="1" id="KW-0472">Membrane</keyword>
<name>X1VMI5_9ZZZZ</name>
<dbReference type="InterPro" id="IPR020846">
    <property type="entry name" value="MFS_dom"/>
</dbReference>
<dbReference type="SUPFAM" id="SSF103473">
    <property type="entry name" value="MFS general substrate transporter"/>
    <property type="match status" value="1"/>
</dbReference>
<evidence type="ECO:0000259" key="2">
    <source>
        <dbReference type="PROSITE" id="PS50850"/>
    </source>
</evidence>
<dbReference type="AlphaFoldDB" id="X1VMI5"/>
<sequence>KRGTAYGLYHGSIGLSLLLASVIAGVLWEAIDPAATFFFGAAMAGMAMVGFMLFIKE</sequence>
<feature type="non-terminal residue" evidence="3">
    <location>
        <position position="1"/>
    </location>
</feature>
<feature type="domain" description="Major facilitator superfamily (MFS) profile" evidence="2">
    <location>
        <begin position="1"/>
        <end position="57"/>
    </location>
</feature>
<accession>X1VMI5</accession>
<keyword evidence="1" id="KW-0812">Transmembrane</keyword>
<gene>
    <name evidence="3" type="ORF">S12H4_58077</name>
</gene>
<feature type="transmembrane region" description="Helical" evidence="1">
    <location>
        <begin position="34"/>
        <end position="55"/>
    </location>
</feature>
<proteinExistence type="predicted"/>
<comment type="caution">
    <text evidence="3">The sequence shown here is derived from an EMBL/GenBank/DDBJ whole genome shotgun (WGS) entry which is preliminary data.</text>
</comment>
<keyword evidence="1" id="KW-1133">Transmembrane helix</keyword>